<dbReference type="RefSeq" id="XP_033597213.1">
    <property type="nucleotide sequence ID" value="XM_033747462.1"/>
</dbReference>
<evidence type="ECO:0000313" key="3">
    <source>
        <dbReference type="Proteomes" id="UP000799437"/>
    </source>
</evidence>
<evidence type="ECO:0000313" key="2">
    <source>
        <dbReference type="EMBL" id="KAF2754762.1"/>
    </source>
</evidence>
<gene>
    <name evidence="2" type="ORF">EJ05DRAFT_503708</name>
</gene>
<dbReference type="Proteomes" id="UP000799437">
    <property type="component" value="Unassembled WGS sequence"/>
</dbReference>
<dbReference type="AlphaFoldDB" id="A0A6A6VW02"/>
<dbReference type="EMBL" id="ML996579">
    <property type="protein sequence ID" value="KAF2754762.1"/>
    <property type="molecule type" value="Genomic_DNA"/>
</dbReference>
<feature type="region of interest" description="Disordered" evidence="1">
    <location>
        <begin position="1"/>
        <end position="31"/>
    </location>
</feature>
<proteinExistence type="predicted"/>
<name>A0A6A6VW02_9PEZI</name>
<reference evidence="2" key="1">
    <citation type="journal article" date="2020" name="Stud. Mycol.">
        <title>101 Dothideomycetes genomes: a test case for predicting lifestyles and emergence of pathogens.</title>
        <authorList>
            <person name="Haridas S."/>
            <person name="Albert R."/>
            <person name="Binder M."/>
            <person name="Bloem J."/>
            <person name="Labutti K."/>
            <person name="Salamov A."/>
            <person name="Andreopoulos B."/>
            <person name="Baker S."/>
            <person name="Barry K."/>
            <person name="Bills G."/>
            <person name="Bluhm B."/>
            <person name="Cannon C."/>
            <person name="Castanera R."/>
            <person name="Culley D."/>
            <person name="Daum C."/>
            <person name="Ezra D."/>
            <person name="Gonzalez J."/>
            <person name="Henrissat B."/>
            <person name="Kuo A."/>
            <person name="Liang C."/>
            <person name="Lipzen A."/>
            <person name="Lutzoni F."/>
            <person name="Magnuson J."/>
            <person name="Mondo S."/>
            <person name="Nolan M."/>
            <person name="Ohm R."/>
            <person name="Pangilinan J."/>
            <person name="Park H.-J."/>
            <person name="Ramirez L."/>
            <person name="Alfaro M."/>
            <person name="Sun H."/>
            <person name="Tritt A."/>
            <person name="Yoshinaga Y."/>
            <person name="Zwiers L.-H."/>
            <person name="Turgeon B."/>
            <person name="Goodwin S."/>
            <person name="Spatafora J."/>
            <person name="Crous P."/>
            <person name="Grigoriev I."/>
        </authorList>
    </citation>
    <scope>NUCLEOTIDE SEQUENCE</scope>
    <source>
        <strain evidence="2">CBS 121739</strain>
    </source>
</reference>
<organism evidence="2 3">
    <name type="scientific">Pseudovirgaria hyperparasitica</name>
    <dbReference type="NCBI Taxonomy" id="470096"/>
    <lineage>
        <taxon>Eukaryota</taxon>
        <taxon>Fungi</taxon>
        <taxon>Dikarya</taxon>
        <taxon>Ascomycota</taxon>
        <taxon>Pezizomycotina</taxon>
        <taxon>Dothideomycetes</taxon>
        <taxon>Dothideomycetes incertae sedis</taxon>
        <taxon>Acrospermales</taxon>
        <taxon>Acrospermaceae</taxon>
        <taxon>Pseudovirgaria</taxon>
    </lineage>
</organism>
<accession>A0A6A6VW02</accession>
<protein>
    <submittedName>
        <fullName evidence="2">Uncharacterized protein</fullName>
    </submittedName>
</protein>
<dbReference type="GeneID" id="54488516"/>
<sequence length="150" mass="16701">MVDRLPAPRRHTASETISNGLHNKHECDPSPLSTNTANTFKSQKIQSKQLYDMHPVQQGPSLVKYSLENTLTENSLLKTSTEGSTATPYSLQRALGQLRFGQAQPGRIDVHLPLHRQQTRGASQTAVPSKVVPQVLLQLLREPRWRTNSG</sequence>
<evidence type="ECO:0000256" key="1">
    <source>
        <dbReference type="SAM" id="MobiDB-lite"/>
    </source>
</evidence>
<keyword evidence="3" id="KW-1185">Reference proteome</keyword>